<reference evidence="6" key="1">
    <citation type="journal article" date="2019" name="Int. J. Syst. Evol. Microbiol.">
        <title>The Global Catalogue of Microorganisms (GCM) 10K type strain sequencing project: providing services to taxonomists for standard genome sequencing and annotation.</title>
        <authorList>
            <consortium name="The Broad Institute Genomics Platform"/>
            <consortium name="The Broad Institute Genome Sequencing Center for Infectious Disease"/>
            <person name="Wu L."/>
            <person name="Ma J."/>
        </authorList>
    </citation>
    <scope>NUCLEOTIDE SEQUENCE [LARGE SCALE GENOMIC DNA]</scope>
    <source>
        <strain evidence="6">KCTC 52168</strain>
    </source>
</reference>
<keyword evidence="4" id="KW-0479">Metal-binding</keyword>
<dbReference type="EC" id="6.3.3.2" evidence="4"/>
<comment type="caution">
    <text evidence="5">The sequence shown here is derived from an EMBL/GenBank/DDBJ whole genome shotgun (WGS) entry which is preliminary data.</text>
</comment>
<comment type="similarity">
    <text evidence="1 4">Belongs to the 5-formyltetrahydrofolate cyclo-ligase family.</text>
</comment>
<dbReference type="Pfam" id="PF01812">
    <property type="entry name" value="5-FTHF_cyc-lig"/>
    <property type="match status" value="1"/>
</dbReference>
<comment type="catalytic activity">
    <reaction evidence="4">
        <text>(6S)-5-formyl-5,6,7,8-tetrahydrofolate + ATP = (6R)-5,10-methenyltetrahydrofolate + ADP + phosphate</text>
        <dbReference type="Rhea" id="RHEA:10488"/>
        <dbReference type="ChEBI" id="CHEBI:30616"/>
        <dbReference type="ChEBI" id="CHEBI:43474"/>
        <dbReference type="ChEBI" id="CHEBI:57455"/>
        <dbReference type="ChEBI" id="CHEBI:57457"/>
        <dbReference type="ChEBI" id="CHEBI:456216"/>
        <dbReference type="EC" id="6.3.3.2"/>
    </reaction>
</comment>
<dbReference type="PANTHER" id="PTHR23407">
    <property type="entry name" value="ATPASE INHIBITOR/5-FORMYLTETRAHYDROFOLATE CYCLO-LIGASE"/>
    <property type="match status" value="1"/>
</dbReference>
<keyword evidence="2 4" id="KW-0547">Nucleotide-binding</keyword>
<evidence type="ECO:0000256" key="2">
    <source>
        <dbReference type="ARBA" id="ARBA00022741"/>
    </source>
</evidence>
<sequence>MAHFNDPETRLRMLDLEDRKSLRAALIARRMGLDPVTREAAEQQIIQRLDAWLAEHGAGARTLGLTLPYRAEVDLRPWYAELHERGYQLALAVADEPQQPLQYAQWAPGDAMERDRFGIEVPARRLWCEPDVLVVPCVGFTPDCYRLGYGGGYFDRTLDLLAATRVQRPPVIGVAFGCQRCEPDEFTPAAHDLPLDAIATEDQLFVRETT</sequence>
<organism evidence="5 6">
    <name type="scientific">Piscinibacterium candidicorallinum</name>
    <dbReference type="NCBI Taxonomy" id="1793872"/>
    <lineage>
        <taxon>Bacteria</taxon>
        <taxon>Pseudomonadati</taxon>
        <taxon>Pseudomonadota</taxon>
        <taxon>Betaproteobacteria</taxon>
        <taxon>Burkholderiales</taxon>
        <taxon>Piscinibacterium</taxon>
    </lineage>
</organism>
<evidence type="ECO:0000313" key="6">
    <source>
        <dbReference type="Proteomes" id="UP001595556"/>
    </source>
</evidence>
<dbReference type="SUPFAM" id="SSF100950">
    <property type="entry name" value="NagB/RpiA/CoA transferase-like"/>
    <property type="match status" value="1"/>
</dbReference>
<dbReference type="PIRSF" id="PIRSF006806">
    <property type="entry name" value="FTHF_cligase"/>
    <property type="match status" value="1"/>
</dbReference>
<evidence type="ECO:0000313" key="5">
    <source>
        <dbReference type="EMBL" id="MFC3149348.1"/>
    </source>
</evidence>
<dbReference type="InterPro" id="IPR024185">
    <property type="entry name" value="FTHF_cligase-like_sf"/>
</dbReference>
<dbReference type="InterPro" id="IPR002698">
    <property type="entry name" value="FTHF_cligase"/>
</dbReference>
<evidence type="ECO:0000256" key="3">
    <source>
        <dbReference type="ARBA" id="ARBA00022840"/>
    </source>
</evidence>
<keyword evidence="3 4" id="KW-0067">ATP-binding</keyword>
<dbReference type="EMBL" id="JBHRTI010000010">
    <property type="protein sequence ID" value="MFC3149348.1"/>
    <property type="molecule type" value="Genomic_DNA"/>
</dbReference>
<gene>
    <name evidence="5" type="ORF">ACFOEN_17125</name>
</gene>
<dbReference type="Proteomes" id="UP001595556">
    <property type="component" value="Unassembled WGS sequence"/>
</dbReference>
<accession>A0ABV7H9Y3</accession>
<name>A0ABV7H9Y3_9BURK</name>
<dbReference type="Gene3D" id="3.40.50.10420">
    <property type="entry name" value="NagB/RpiA/CoA transferase-like"/>
    <property type="match status" value="1"/>
</dbReference>
<keyword evidence="5" id="KW-0436">Ligase</keyword>
<keyword evidence="4" id="KW-0460">Magnesium</keyword>
<dbReference type="RefSeq" id="WP_377306035.1">
    <property type="nucleotide sequence ID" value="NZ_CP180191.1"/>
</dbReference>
<dbReference type="InterPro" id="IPR037171">
    <property type="entry name" value="NagB/RpiA_transferase-like"/>
</dbReference>
<dbReference type="GO" id="GO:0030272">
    <property type="term" value="F:5-formyltetrahydrofolate cyclo-ligase activity"/>
    <property type="evidence" value="ECO:0007669"/>
    <property type="project" value="UniProtKB-EC"/>
</dbReference>
<evidence type="ECO:0000256" key="4">
    <source>
        <dbReference type="RuleBase" id="RU361279"/>
    </source>
</evidence>
<keyword evidence="6" id="KW-1185">Reference proteome</keyword>
<evidence type="ECO:0000256" key="1">
    <source>
        <dbReference type="ARBA" id="ARBA00010638"/>
    </source>
</evidence>
<dbReference type="NCBIfam" id="TIGR02727">
    <property type="entry name" value="MTHFS_bact"/>
    <property type="match status" value="1"/>
</dbReference>
<protein>
    <recommendedName>
        <fullName evidence="4">5-formyltetrahydrofolate cyclo-ligase</fullName>
        <ecNumber evidence="4">6.3.3.2</ecNumber>
    </recommendedName>
</protein>
<dbReference type="PANTHER" id="PTHR23407:SF1">
    <property type="entry name" value="5-FORMYLTETRAHYDROFOLATE CYCLO-LIGASE"/>
    <property type="match status" value="1"/>
</dbReference>
<comment type="cofactor">
    <cofactor evidence="4">
        <name>Mg(2+)</name>
        <dbReference type="ChEBI" id="CHEBI:18420"/>
    </cofactor>
</comment>
<proteinExistence type="inferred from homology"/>